<accession>A0A396ZY36</accession>
<comment type="caution">
    <text evidence="3">The sequence shown here is derived from an EMBL/GenBank/DDBJ whole genome shotgun (WGS) entry which is preliminary data.</text>
</comment>
<evidence type="ECO:0000313" key="3">
    <source>
        <dbReference type="EMBL" id="RHX98030.1"/>
    </source>
</evidence>
<protein>
    <submittedName>
        <fullName evidence="3">Uncharacterized protein</fullName>
    </submittedName>
</protein>
<feature type="chain" id="PRO_5017386383" evidence="2">
    <location>
        <begin position="25"/>
        <end position="337"/>
    </location>
</feature>
<dbReference type="EMBL" id="QUSZ01010535">
    <property type="protein sequence ID" value="RHX98030.1"/>
    <property type="molecule type" value="Genomic_DNA"/>
</dbReference>
<organism evidence="3 4">
    <name type="scientific">Aphanomyces astaci</name>
    <name type="common">Crayfish plague agent</name>
    <dbReference type="NCBI Taxonomy" id="112090"/>
    <lineage>
        <taxon>Eukaryota</taxon>
        <taxon>Sar</taxon>
        <taxon>Stramenopiles</taxon>
        <taxon>Oomycota</taxon>
        <taxon>Saprolegniomycetes</taxon>
        <taxon>Saprolegniales</taxon>
        <taxon>Verrucalvaceae</taxon>
        <taxon>Aphanomyces</taxon>
    </lineage>
</organism>
<sequence length="337" mass="34715">MLTNRSIIACVCLAAVALVPGTHAMNRDQLMNMVVSQHKMTKGTTHDDNTNANITTTAAPNATIDDTPRIVITPAPTTTLLVPDHLEGETPEPTPKPTTPSESSTTTPSPTTTTPTPTATTSEPTSTTTRAPTTTIAAPTTISIDHLEDTPAPTLASVAPTPCPFQVSVVGDATYCVDATPCGGVGTACPEANATAWGDCHSHLASYRGDRCVAPWNSTCDVIRSVGGVDLRGCTWVRVPNTQNNNEQSTGQASSAGTAAGESAPLVYGMSGLALVLAVVAVAMATMKAPKANEVESVLTVDATAVEESKSQEEQDDEGAEADAKHLSHDDGAVVEV</sequence>
<feature type="signal peptide" evidence="2">
    <location>
        <begin position="1"/>
        <end position="24"/>
    </location>
</feature>
<feature type="compositionally biased region" description="Low complexity" evidence="1">
    <location>
        <begin position="99"/>
        <end position="141"/>
    </location>
</feature>
<feature type="region of interest" description="Disordered" evidence="1">
    <location>
        <begin position="80"/>
        <end position="143"/>
    </location>
</feature>
<name>A0A396ZY36_APHAT</name>
<feature type="region of interest" description="Disordered" evidence="1">
    <location>
        <begin position="303"/>
        <end position="337"/>
    </location>
</feature>
<evidence type="ECO:0000256" key="1">
    <source>
        <dbReference type="SAM" id="MobiDB-lite"/>
    </source>
</evidence>
<evidence type="ECO:0000313" key="4">
    <source>
        <dbReference type="Proteomes" id="UP000265427"/>
    </source>
</evidence>
<dbReference type="VEuPathDB" id="FungiDB:H257_13845"/>
<reference evidence="3 4" key="1">
    <citation type="submission" date="2018-08" db="EMBL/GenBank/DDBJ databases">
        <title>Aphanomyces genome sequencing and annotation.</title>
        <authorList>
            <person name="Minardi D."/>
            <person name="Oidtmann B."/>
            <person name="Van Der Giezen M."/>
            <person name="Studholme D.J."/>
        </authorList>
    </citation>
    <scope>NUCLEOTIDE SEQUENCE [LARGE SCALE GENOMIC DNA]</scope>
    <source>
        <strain evidence="3 4">Kv</strain>
    </source>
</reference>
<evidence type="ECO:0000256" key="2">
    <source>
        <dbReference type="SAM" id="SignalP"/>
    </source>
</evidence>
<proteinExistence type="predicted"/>
<gene>
    <name evidence="3" type="ORF">DYB36_005019</name>
</gene>
<feature type="compositionally biased region" description="Basic and acidic residues" evidence="1">
    <location>
        <begin position="322"/>
        <end position="337"/>
    </location>
</feature>
<keyword evidence="2" id="KW-0732">Signal</keyword>
<dbReference type="AlphaFoldDB" id="A0A396ZY36"/>
<dbReference type="Proteomes" id="UP000265427">
    <property type="component" value="Unassembled WGS sequence"/>
</dbReference>